<gene>
    <name evidence="2" type="ORF">LSH36_156g09021</name>
</gene>
<feature type="region of interest" description="Disordered" evidence="1">
    <location>
        <begin position="192"/>
        <end position="230"/>
    </location>
</feature>
<dbReference type="Proteomes" id="UP001208570">
    <property type="component" value="Unassembled WGS sequence"/>
</dbReference>
<comment type="caution">
    <text evidence="2">The sequence shown here is derived from an EMBL/GenBank/DDBJ whole genome shotgun (WGS) entry which is preliminary data.</text>
</comment>
<sequence>MGCMNSVPDPNLTYHQNQEKQLNNNNNKNRIHPHKNDPLTSGDCCNNVSHKLIKGDLFTFNIMKRSRERIMYLKMEEREKLAQEISARILDEKERLSLSTARSRVTSKAVSPRNTAEVGLSGFLSANTTQDTQDFSGSPPDQYNVQRLSVEEAGTSSQENESKSTNNSPVMQSHVQGSVFTMSTIESDAAVLDVEETTDKNSKHHRSKKKVKNGHPENNGSVRNDMISHG</sequence>
<reference evidence="2" key="1">
    <citation type="journal article" date="2023" name="Mol. Biol. Evol.">
        <title>Third-Generation Sequencing Reveals the Adaptive Role of the Epigenome in Three Deep-Sea Polychaetes.</title>
        <authorList>
            <person name="Perez M."/>
            <person name="Aroh O."/>
            <person name="Sun Y."/>
            <person name="Lan Y."/>
            <person name="Juniper S.K."/>
            <person name="Young C.R."/>
            <person name="Angers B."/>
            <person name="Qian P.Y."/>
        </authorList>
    </citation>
    <scope>NUCLEOTIDE SEQUENCE</scope>
    <source>
        <strain evidence="2">P08H-3</strain>
    </source>
</reference>
<feature type="region of interest" description="Disordered" evidence="1">
    <location>
        <begin position="151"/>
        <end position="172"/>
    </location>
</feature>
<evidence type="ECO:0000313" key="3">
    <source>
        <dbReference type="Proteomes" id="UP001208570"/>
    </source>
</evidence>
<organism evidence="2 3">
    <name type="scientific">Paralvinella palmiformis</name>
    <dbReference type="NCBI Taxonomy" id="53620"/>
    <lineage>
        <taxon>Eukaryota</taxon>
        <taxon>Metazoa</taxon>
        <taxon>Spiralia</taxon>
        <taxon>Lophotrochozoa</taxon>
        <taxon>Annelida</taxon>
        <taxon>Polychaeta</taxon>
        <taxon>Sedentaria</taxon>
        <taxon>Canalipalpata</taxon>
        <taxon>Terebellida</taxon>
        <taxon>Terebelliformia</taxon>
        <taxon>Alvinellidae</taxon>
        <taxon>Paralvinella</taxon>
    </lineage>
</organism>
<feature type="compositionally biased region" description="Polar residues" evidence="1">
    <location>
        <begin position="154"/>
        <end position="172"/>
    </location>
</feature>
<keyword evidence="3" id="KW-1185">Reference proteome</keyword>
<protein>
    <submittedName>
        <fullName evidence="2">Uncharacterized protein</fullName>
    </submittedName>
</protein>
<evidence type="ECO:0000313" key="2">
    <source>
        <dbReference type="EMBL" id="KAK2159232.1"/>
    </source>
</evidence>
<evidence type="ECO:0000256" key="1">
    <source>
        <dbReference type="SAM" id="MobiDB-lite"/>
    </source>
</evidence>
<accession>A0AAD9N6S5</accession>
<dbReference type="AlphaFoldDB" id="A0AAD9N6S5"/>
<name>A0AAD9N6S5_9ANNE</name>
<proteinExistence type="predicted"/>
<feature type="compositionally biased region" description="Basic residues" evidence="1">
    <location>
        <begin position="202"/>
        <end position="213"/>
    </location>
</feature>
<dbReference type="EMBL" id="JAODUP010000156">
    <property type="protein sequence ID" value="KAK2159232.1"/>
    <property type="molecule type" value="Genomic_DNA"/>
</dbReference>